<dbReference type="SUPFAM" id="SSF52266">
    <property type="entry name" value="SGNH hydrolase"/>
    <property type="match status" value="1"/>
</dbReference>
<dbReference type="InterPro" id="IPR051532">
    <property type="entry name" value="Ester_Hydrolysis_Enzymes"/>
</dbReference>
<sequence length="999" mass="109102">MHVPWSLNVVLALSGLIVCQTLPKDPSGPDDPPAFPGHGELGTEGNWLGIRLFKYSGCDSGQQKKINDAYWDMYKILDTPGVGREVDFNSAAALEFFGPPALNRNEQKGILHVLDRLSTNWPSFANPFAHWIHVRCDDPSKLCTHPEDPCQPNNRRILDLATAETVAYSANRDSESGYPRINFCPIFFNNAEYPYLQNAVAKGVLLREPFKYDLNSYHKNKATIFLHEMCHLDLAVGSPDKVPHIRDISIVYEVLGSEGEKYETGIAYGPRLTKILARMDLETGKWVQRNADNFALFATAKHVQKALGNIYPHYPVVAERAEIPPDLPPPQLTTFTRTSNGAVFDYSPGVNGTYCGPGDVDLTKRRLISDSTYPAAYRKEKALKIEALWPSSELKGKNLKILPLGGTIAPSSSPKKYSITFGYGSSHGNGYRGELLGKLSGNFVDMIGSVKSGNMADNDNEGHSGAVIDGIASHTGAYSQKPNIVLLHAGTNDMNNPTSPNTAPARLGSLIDQILRACPDAVVLVALIIPATNADTNGRINLYNDEVASIVKSRFRSGKHVLLVDMNSMLTDSHLGDGLHPNDEGYSVMADAWFRHIKIAEGLGWIKTASNTKPREECPRLPTWIEQGQIANGAGLGGDTPNIVACGVSSVHSSNCVCFDRVTNTTYNFDQGSPPDCPNFFRTHAVRFADLNGDGRDEYLYVDSRGAVTAFQNLGWKYVNGTTGTVTWWPKGKIAAGVGTLNWQIHFADINGDGRADYLSVEPDGSVKMWLNVLDDPSDISKITWVQQGTIATGIGKPGVGVRFADINGDGRAEYLYVDPVGAVTAYLNAGFTYGNNKDGTVVWIPQGLIATGVGPGRREDIIFTDINGDGRADYLWTGERGSVKLWQNLGGPDNGPNAAKVTWWERGLIASGSTTYSNEIVFGDVTGDGRADYLWPDLKTSAVKARQKDGITSVDIYRENTMLIVLYYIVVYMQMVQLTGSLQQVKQSDTSLEDNSIV</sequence>
<dbReference type="Pfam" id="PF13517">
    <property type="entry name" value="FG-GAP_3"/>
    <property type="match status" value="2"/>
</dbReference>
<name>C5G1E2_ARTOC</name>
<dbReference type="PANTHER" id="PTHR30383">
    <property type="entry name" value="THIOESTERASE 1/PROTEASE 1/LYSOPHOSPHOLIPASE L1"/>
    <property type="match status" value="1"/>
</dbReference>
<feature type="chain" id="PRO_5002951948" evidence="2">
    <location>
        <begin position="22"/>
        <end position="999"/>
    </location>
</feature>
<dbReference type="Gene3D" id="3.40.50.1110">
    <property type="entry name" value="SGNH hydrolase"/>
    <property type="match status" value="1"/>
</dbReference>
<dbReference type="Gene3D" id="3.40.390.10">
    <property type="entry name" value="Collagenase (Catalytic Domain)"/>
    <property type="match status" value="1"/>
</dbReference>
<dbReference type="GeneID" id="9226537"/>
<evidence type="ECO:0000256" key="1">
    <source>
        <dbReference type="ARBA" id="ARBA00022729"/>
    </source>
</evidence>
<dbReference type="STRING" id="554155.C5G1E2"/>
<feature type="signal peptide" evidence="2">
    <location>
        <begin position="1"/>
        <end position="21"/>
    </location>
</feature>
<evidence type="ECO:0000259" key="3">
    <source>
        <dbReference type="Pfam" id="PF13472"/>
    </source>
</evidence>
<evidence type="ECO:0000313" key="4">
    <source>
        <dbReference type="EMBL" id="EEQ28605.1"/>
    </source>
</evidence>
<dbReference type="InterPro" id="IPR024079">
    <property type="entry name" value="MetalloPept_cat_dom_sf"/>
</dbReference>
<evidence type="ECO:0000313" key="5">
    <source>
        <dbReference type="Proteomes" id="UP000002035"/>
    </source>
</evidence>
<protein>
    <submittedName>
        <fullName evidence="4">FG-GAP repeat domain-containing protein</fullName>
    </submittedName>
</protein>
<dbReference type="GO" id="GO:0004622">
    <property type="term" value="F:phosphatidylcholine lysophospholipase activity"/>
    <property type="evidence" value="ECO:0007669"/>
    <property type="project" value="TreeGrafter"/>
</dbReference>
<proteinExistence type="predicted"/>
<accession>C5G1E2</accession>
<dbReference type="InterPro" id="IPR036514">
    <property type="entry name" value="SGNH_hydro_sf"/>
</dbReference>
<gene>
    <name evidence="4" type="ORF">MCYG_08764</name>
</gene>
<keyword evidence="5" id="KW-1185">Reference proteome</keyword>
<reference evidence="5" key="1">
    <citation type="journal article" date="2012" name="MBio">
        <title>Comparative genome analysis of Trichophyton rubrum and related dermatophytes reveals candidate genes involved in infection.</title>
        <authorList>
            <person name="Martinez D.A."/>
            <person name="Oliver B.G."/>
            <person name="Graeser Y."/>
            <person name="Goldberg J.M."/>
            <person name="Li W."/>
            <person name="Martinez-Rossi N.M."/>
            <person name="Monod M."/>
            <person name="Shelest E."/>
            <person name="Barton R.C."/>
            <person name="Birch E."/>
            <person name="Brakhage A.A."/>
            <person name="Chen Z."/>
            <person name="Gurr S.J."/>
            <person name="Heiman D."/>
            <person name="Heitman J."/>
            <person name="Kosti I."/>
            <person name="Rossi A."/>
            <person name="Saif S."/>
            <person name="Samalova M."/>
            <person name="Saunders C.W."/>
            <person name="Shea T."/>
            <person name="Summerbell R.C."/>
            <person name="Xu J."/>
            <person name="Young S."/>
            <person name="Zeng Q."/>
            <person name="Birren B.W."/>
            <person name="Cuomo C.A."/>
            <person name="White T.C."/>
        </authorList>
    </citation>
    <scope>NUCLEOTIDE SEQUENCE [LARGE SCALE GENOMIC DNA]</scope>
    <source>
        <strain evidence="5">ATCC MYA-4605 / CBS 113480</strain>
    </source>
</reference>
<feature type="domain" description="SGNH hydrolase-type esterase" evidence="3">
    <location>
        <begin position="418"/>
        <end position="587"/>
    </location>
</feature>
<dbReference type="InterPro" id="IPR028994">
    <property type="entry name" value="Integrin_alpha_N"/>
</dbReference>
<dbReference type="Pfam" id="PF13472">
    <property type="entry name" value="Lipase_GDSL_2"/>
    <property type="match status" value="1"/>
</dbReference>
<dbReference type="InterPro" id="IPR013830">
    <property type="entry name" value="SGNH_hydro"/>
</dbReference>
<dbReference type="InterPro" id="IPR013517">
    <property type="entry name" value="FG-GAP"/>
</dbReference>
<dbReference type="HOGENOM" id="CLU_014085_0_0_1"/>
<dbReference type="AlphaFoldDB" id="C5G1E2"/>
<dbReference type="VEuPathDB" id="FungiDB:MCYG_08764"/>
<dbReference type="RefSeq" id="XP_002842624.1">
    <property type="nucleotide sequence ID" value="XM_002842578.1"/>
</dbReference>
<organism evidence="4 5">
    <name type="scientific">Arthroderma otae (strain ATCC MYA-4605 / CBS 113480)</name>
    <name type="common">Microsporum canis</name>
    <dbReference type="NCBI Taxonomy" id="554155"/>
    <lineage>
        <taxon>Eukaryota</taxon>
        <taxon>Fungi</taxon>
        <taxon>Dikarya</taxon>
        <taxon>Ascomycota</taxon>
        <taxon>Pezizomycotina</taxon>
        <taxon>Eurotiomycetes</taxon>
        <taxon>Eurotiomycetidae</taxon>
        <taxon>Onygenales</taxon>
        <taxon>Arthrodermataceae</taxon>
        <taxon>Microsporum</taxon>
    </lineage>
</organism>
<dbReference type="EMBL" id="DS995710">
    <property type="protein sequence ID" value="EEQ28605.1"/>
    <property type="molecule type" value="Genomic_DNA"/>
</dbReference>
<dbReference type="PANTHER" id="PTHR30383:SF5">
    <property type="entry name" value="SGNH HYDROLASE-TYPE ESTERASE DOMAIN-CONTAINING PROTEIN"/>
    <property type="match status" value="1"/>
</dbReference>
<dbReference type="OMA" id="WYPQGQI"/>
<keyword evidence="1 2" id="KW-0732">Signal</keyword>
<dbReference type="SUPFAM" id="SSF69318">
    <property type="entry name" value="Integrin alpha N-terminal domain"/>
    <property type="match status" value="1"/>
</dbReference>
<dbReference type="OrthoDB" id="6123at2759"/>
<dbReference type="Proteomes" id="UP000002035">
    <property type="component" value="Unassembled WGS sequence"/>
</dbReference>
<dbReference type="eggNOG" id="ENOG502SIJX">
    <property type="taxonomic scope" value="Eukaryota"/>
</dbReference>
<dbReference type="GO" id="GO:0008237">
    <property type="term" value="F:metallopeptidase activity"/>
    <property type="evidence" value="ECO:0007669"/>
    <property type="project" value="InterPro"/>
</dbReference>
<dbReference type="CDD" id="cd01833">
    <property type="entry name" value="XynB_like"/>
    <property type="match status" value="1"/>
</dbReference>
<evidence type="ECO:0000256" key="2">
    <source>
        <dbReference type="SAM" id="SignalP"/>
    </source>
</evidence>